<gene>
    <name evidence="8" type="primary">ftsL</name>
    <name evidence="10" type="ORF">A4W93_06175</name>
</gene>
<comment type="subunit">
    <text evidence="8">Part of a complex composed of FtsB, FtsL and FtsQ.</text>
</comment>
<keyword evidence="8" id="KW-0997">Cell inner membrane</keyword>
<dbReference type="PANTHER" id="PTHR37479">
    <property type="entry name" value="CELL DIVISION PROTEIN FTSL"/>
    <property type="match status" value="1"/>
</dbReference>
<dbReference type="STRING" id="946333.A4W93_06175"/>
<evidence type="ECO:0000256" key="1">
    <source>
        <dbReference type="ARBA" id="ARBA00004401"/>
    </source>
</evidence>
<evidence type="ECO:0000256" key="5">
    <source>
        <dbReference type="ARBA" id="ARBA00022989"/>
    </source>
</evidence>
<keyword evidence="5 8" id="KW-1133">Transmembrane helix</keyword>
<evidence type="ECO:0000256" key="7">
    <source>
        <dbReference type="ARBA" id="ARBA00023306"/>
    </source>
</evidence>
<comment type="subcellular location">
    <subcellularLocation>
        <location evidence="8">Cell inner membrane</location>
        <topology evidence="8">Single-pass type II membrane protein</topology>
    </subcellularLocation>
    <subcellularLocation>
        <location evidence="1">Cell membrane</location>
        <topology evidence="1">Single-pass type II membrane protein</topology>
    </subcellularLocation>
    <text evidence="8">Localizes to the division septum where it forms a ring structure.</text>
</comment>
<keyword evidence="6 8" id="KW-0472">Membrane</keyword>
<dbReference type="GO" id="GO:0032153">
    <property type="term" value="C:cell division site"/>
    <property type="evidence" value="ECO:0007669"/>
    <property type="project" value="UniProtKB-UniRule"/>
</dbReference>
<dbReference type="Pfam" id="PF04999">
    <property type="entry name" value="FtsL"/>
    <property type="match status" value="1"/>
</dbReference>
<protein>
    <recommendedName>
        <fullName evidence="8 9">Cell division protein FtsL</fullName>
    </recommendedName>
</protein>
<dbReference type="RefSeq" id="WP_085749793.1">
    <property type="nucleotide sequence ID" value="NZ_BSPR01000002.1"/>
</dbReference>
<evidence type="ECO:0000313" key="11">
    <source>
        <dbReference type="Proteomes" id="UP000193427"/>
    </source>
</evidence>
<evidence type="ECO:0000256" key="9">
    <source>
        <dbReference type="NCBIfam" id="TIGR02209"/>
    </source>
</evidence>
<evidence type="ECO:0000313" key="10">
    <source>
        <dbReference type="EMBL" id="ARN19531.1"/>
    </source>
</evidence>
<keyword evidence="2 8" id="KW-1003">Cell membrane</keyword>
<comment type="similarity">
    <text evidence="8">Belongs to the FtsL family.</text>
</comment>
<name>A0A1W6L5C9_9BURK</name>
<keyword evidence="7 8" id="KW-0131">Cell cycle</keyword>
<keyword evidence="3 8" id="KW-0132">Cell division</keyword>
<dbReference type="PANTHER" id="PTHR37479:SF1">
    <property type="entry name" value="CELL DIVISION PROTEIN FTSL"/>
    <property type="match status" value="1"/>
</dbReference>
<dbReference type="PROSITE" id="PS51257">
    <property type="entry name" value="PROKAR_LIPOPROTEIN"/>
    <property type="match status" value="1"/>
</dbReference>
<reference evidence="10 11" key="1">
    <citation type="submission" date="2016-04" db="EMBL/GenBank/DDBJ databases">
        <title>Complete genome sequence of natural rubber-degrading, novel Gram-negative bacterium, Rhizobacter gummiphilus strain NS21.</title>
        <authorList>
            <person name="Tabata M."/>
            <person name="Kasai D."/>
            <person name="Fukuda M."/>
        </authorList>
    </citation>
    <scope>NUCLEOTIDE SEQUENCE [LARGE SCALE GENOMIC DNA]</scope>
    <source>
        <strain evidence="10 11">NS21</strain>
    </source>
</reference>
<evidence type="ECO:0000256" key="8">
    <source>
        <dbReference type="HAMAP-Rule" id="MF_00910"/>
    </source>
</evidence>
<dbReference type="OrthoDB" id="5298556at2"/>
<keyword evidence="11" id="KW-1185">Reference proteome</keyword>
<dbReference type="NCBIfam" id="TIGR02209">
    <property type="entry name" value="ftsL_broad"/>
    <property type="match status" value="1"/>
</dbReference>
<dbReference type="GO" id="GO:0005886">
    <property type="term" value="C:plasma membrane"/>
    <property type="evidence" value="ECO:0007669"/>
    <property type="project" value="UniProtKB-SubCell"/>
</dbReference>
<dbReference type="EMBL" id="CP015118">
    <property type="protein sequence ID" value="ARN19531.1"/>
    <property type="molecule type" value="Genomic_DNA"/>
</dbReference>
<comment type="function">
    <text evidence="8">Essential cell division protein. May link together the upstream cell division proteins, which are predominantly cytoplasmic, with the downstream cell division proteins, which are predominantly periplasmic.</text>
</comment>
<dbReference type="HAMAP" id="MF_00910">
    <property type="entry name" value="FtsL"/>
    <property type="match status" value="1"/>
</dbReference>
<evidence type="ECO:0000256" key="4">
    <source>
        <dbReference type="ARBA" id="ARBA00022692"/>
    </source>
</evidence>
<evidence type="ECO:0000256" key="6">
    <source>
        <dbReference type="ARBA" id="ARBA00023136"/>
    </source>
</evidence>
<dbReference type="AlphaFoldDB" id="A0A1W6L5C9"/>
<organism evidence="10 11">
    <name type="scientific">Piscinibacter gummiphilus</name>
    <dbReference type="NCBI Taxonomy" id="946333"/>
    <lineage>
        <taxon>Bacteria</taxon>
        <taxon>Pseudomonadati</taxon>
        <taxon>Pseudomonadota</taxon>
        <taxon>Betaproteobacteria</taxon>
        <taxon>Burkholderiales</taxon>
        <taxon>Sphaerotilaceae</taxon>
        <taxon>Piscinibacter</taxon>
    </lineage>
</organism>
<keyword evidence="4 8" id="KW-0812">Transmembrane</keyword>
<evidence type="ECO:0000256" key="2">
    <source>
        <dbReference type="ARBA" id="ARBA00022475"/>
    </source>
</evidence>
<proteinExistence type="inferred from homology"/>
<dbReference type="GO" id="GO:0043093">
    <property type="term" value="P:FtsZ-dependent cytokinesis"/>
    <property type="evidence" value="ECO:0007669"/>
    <property type="project" value="UniProtKB-UniRule"/>
</dbReference>
<dbReference type="KEGG" id="rgu:A4W93_06175"/>
<evidence type="ECO:0000256" key="3">
    <source>
        <dbReference type="ARBA" id="ARBA00022618"/>
    </source>
</evidence>
<sequence>MTRLNLVLLVALIGSCLYLVRVSYDARRLYTALDIAQSDARKLDIEHERLKSEKQSQATPLRVERVARDKLAMRTATPAVTEYVTYAAVPASGVSR</sequence>
<dbReference type="InterPro" id="IPR011922">
    <property type="entry name" value="Cell_div_FtsL"/>
</dbReference>
<dbReference type="Proteomes" id="UP000193427">
    <property type="component" value="Chromosome"/>
</dbReference>
<accession>A0A1W6L5C9</accession>